<evidence type="ECO:0000313" key="2">
    <source>
        <dbReference type="EMBL" id="OSZ57268.1"/>
    </source>
</evidence>
<feature type="compositionally biased region" description="Polar residues" evidence="1">
    <location>
        <begin position="57"/>
        <end position="67"/>
    </location>
</feature>
<protein>
    <submittedName>
        <fullName evidence="2">Uncharacterized protein</fullName>
    </submittedName>
</protein>
<gene>
    <name evidence="2" type="ORF">OQI_28260</name>
</gene>
<evidence type="ECO:0000313" key="3">
    <source>
        <dbReference type="Proteomes" id="UP000194266"/>
    </source>
</evidence>
<sequence>MHDEQNAARRGRAASSTRVVQQFIHVTEGKEPNAIRIARARMMSARVPQAPRMGRWSTVTHPRSPQTRPFGRSLRTQKAGTVCR</sequence>
<dbReference type="EMBL" id="MRYD01000206">
    <property type="protein sequence ID" value="OSZ57268.1"/>
    <property type="molecule type" value="Genomic_DNA"/>
</dbReference>
<dbReference type="Proteomes" id="UP000194266">
    <property type="component" value="Unassembled WGS sequence"/>
</dbReference>
<keyword evidence="3" id="KW-1185">Reference proteome</keyword>
<proteinExistence type="predicted"/>
<feature type="region of interest" description="Disordered" evidence="1">
    <location>
        <begin position="45"/>
        <end position="84"/>
    </location>
</feature>
<organism evidence="2 3">
    <name type="scientific">Streptomyces pharetrae CZA14</name>
    <dbReference type="NCBI Taxonomy" id="1144883"/>
    <lineage>
        <taxon>Bacteria</taxon>
        <taxon>Bacillati</taxon>
        <taxon>Actinomycetota</taxon>
        <taxon>Actinomycetes</taxon>
        <taxon>Kitasatosporales</taxon>
        <taxon>Streptomycetaceae</taxon>
        <taxon>Streptomyces</taxon>
    </lineage>
</organism>
<evidence type="ECO:0000256" key="1">
    <source>
        <dbReference type="SAM" id="MobiDB-lite"/>
    </source>
</evidence>
<comment type="caution">
    <text evidence="2">The sequence shown here is derived from an EMBL/GenBank/DDBJ whole genome shotgun (WGS) entry which is preliminary data.</text>
</comment>
<feature type="compositionally biased region" description="Polar residues" evidence="1">
    <location>
        <begin position="74"/>
        <end position="84"/>
    </location>
</feature>
<name>A0ABX3YDD2_9ACTN</name>
<reference evidence="2 3" key="1">
    <citation type="submission" date="2016-12" db="EMBL/GenBank/DDBJ databases">
        <title>Genome Mining:The Detection of Biosynthetic Gene Clusters to Aid in the Expression of Curamycin A produced by Streptomyces sp. strain CZA14.</title>
        <authorList>
            <person name="Durrell K.A."/>
            <person name="Kirby B.M."/>
            <person name="Khan W."/>
            <person name="Mthethwa T."/>
            <person name="Le Roes-Hill M."/>
        </authorList>
    </citation>
    <scope>NUCLEOTIDE SEQUENCE [LARGE SCALE GENOMIC DNA]</scope>
    <source>
        <strain evidence="2 3">CZA14</strain>
    </source>
</reference>
<accession>A0ABX3YDD2</accession>